<feature type="domain" description="Thioesterase" evidence="4">
    <location>
        <begin position="44"/>
        <end position="115"/>
    </location>
</feature>
<dbReference type="PANTHER" id="PTHR21660">
    <property type="entry name" value="THIOESTERASE SUPERFAMILY MEMBER-RELATED"/>
    <property type="match status" value="1"/>
</dbReference>
<evidence type="ECO:0000313" key="6">
    <source>
        <dbReference type="Proteomes" id="UP001596201"/>
    </source>
</evidence>
<comment type="caution">
    <text evidence="5">The sequence shown here is derived from an EMBL/GenBank/DDBJ whole genome shotgun (WGS) entry which is preliminary data.</text>
</comment>
<comment type="similarity">
    <text evidence="1">Belongs to the thioesterase PaaI family.</text>
</comment>
<proteinExistence type="inferred from homology"/>
<dbReference type="Proteomes" id="UP001596201">
    <property type="component" value="Unassembled WGS sequence"/>
</dbReference>
<keyword evidence="2 5" id="KW-0378">Hydrolase</keyword>
<dbReference type="InterPro" id="IPR006683">
    <property type="entry name" value="Thioestr_dom"/>
</dbReference>
<dbReference type="CDD" id="cd03443">
    <property type="entry name" value="PaaI_thioesterase"/>
    <property type="match status" value="1"/>
</dbReference>
<keyword evidence="6" id="KW-1185">Reference proteome</keyword>
<evidence type="ECO:0000256" key="1">
    <source>
        <dbReference type="ARBA" id="ARBA00008324"/>
    </source>
</evidence>
<organism evidence="5 6">
    <name type="scientific">Salinirubrum litoreum</name>
    <dbReference type="NCBI Taxonomy" id="1126234"/>
    <lineage>
        <taxon>Archaea</taxon>
        <taxon>Methanobacteriati</taxon>
        <taxon>Methanobacteriota</taxon>
        <taxon>Stenosarchaea group</taxon>
        <taxon>Halobacteria</taxon>
        <taxon>Halobacteriales</taxon>
        <taxon>Haloferacaceae</taxon>
        <taxon>Salinirubrum</taxon>
    </lineage>
</organism>
<name>A0ABD5R703_9EURY</name>
<accession>A0ABD5R703</accession>
<evidence type="ECO:0000313" key="5">
    <source>
        <dbReference type="EMBL" id="MFC5365457.1"/>
    </source>
</evidence>
<dbReference type="NCBIfam" id="TIGR00369">
    <property type="entry name" value="unchar_dom_1"/>
    <property type="match status" value="1"/>
</dbReference>
<dbReference type="PANTHER" id="PTHR21660:SF1">
    <property type="entry name" value="ACYL-COENZYME A THIOESTERASE 13"/>
    <property type="match status" value="1"/>
</dbReference>
<protein>
    <submittedName>
        <fullName evidence="5">PaaI family thioesterase</fullName>
        <ecNumber evidence="5">3.1.2.-</ecNumber>
    </submittedName>
</protein>
<dbReference type="AlphaFoldDB" id="A0ABD5R703"/>
<dbReference type="Pfam" id="PF03061">
    <property type="entry name" value="4HBT"/>
    <property type="match status" value="1"/>
</dbReference>
<dbReference type="Gene3D" id="3.10.129.10">
    <property type="entry name" value="Hotdog Thioesterase"/>
    <property type="match status" value="1"/>
</dbReference>
<dbReference type="InterPro" id="IPR003736">
    <property type="entry name" value="PAAI_dom"/>
</dbReference>
<reference evidence="5 6" key="1">
    <citation type="journal article" date="2019" name="Int. J. Syst. Evol. Microbiol.">
        <title>The Global Catalogue of Microorganisms (GCM) 10K type strain sequencing project: providing services to taxonomists for standard genome sequencing and annotation.</title>
        <authorList>
            <consortium name="The Broad Institute Genomics Platform"/>
            <consortium name="The Broad Institute Genome Sequencing Center for Infectious Disease"/>
            <person name="Wu L."/>
            <person name="Ma J."/>
        </authorList>
    </citation>
    <scope>NUCLEOTIDE SEQUENCE [LARGE SCALE GENOMIC DNA]</scope>
    <source>
        <strain evidence="5 6">CGMCC 1.12237</strain>
    </source>
</reference>
<evidence type="ECO:0000259" key="4">
    <source>
        <dbReference type="Pfam" id="PF03061"/>
    </source>
</evidence>
<dbReference type="EMBL" id="JBHSKX010000001">
    <property type="protein sequence ID" value="MFC5365457.1"/>
    <property type="molecule type" value="Genomic_DNA"/>
</dbReference>
<feature type="region of interest" description="Disordered" evidence="3">
    <location>
        <begin position="124"/>
        <end position="147"/>
    </location>
</feature>
<dbReference type="EC" id="3.1.2.-" evidence="5"/>
<dbReference type="RefSeq" id="WP_227229250.1">
    <property type="nucleotide sequence ID" value="NZ_JAJCVJ010000001.1"/>
</dbReference>
<gene>
    <name evidence="5" type="ORF">ACFPJ5_00790</name>
</gene>
<evidence type="ECO:0000256" key="3">
    <source>
        <dbReference type="SAM" id="MobiDB-lite"/>
    </source>
</evidence>
<sequence>MSLASFLTQMPYARHLGIEVTEADDGYAEGRLSLEREHSSVPGGGVAHGGVAYSLADTVGGAAVMSLHWAPTPTVDMRMDYLAPGTDDLVAEADVIRNGDSVAVATVTVRDVTGTHVADARGVFKTGQPDGGSAWDGDHLGSVADED</sequence>
<dbReference type="InterPro" id="IPR029069">
    <property type="entry name" value="HotDog_dom_sf"/>
</dbReference>
<dbReference type="InterPro" id="IPR039298">
    <property type="entry name" value="ACOT13"/>
</dbReference>
<dbReference type="GO" id="GO:0016787">
    <property type="term" value="F:hydrolase activity"/>
    <property type="evidence" value="ECO:0007669"/>
    <property type="project" value="UniProtKB-KW"/>
</dbReference>
<dbReference type="SUPFAM" id="SSF54637">
    <property type="entry name" value="Thioesterase/thiol ester dehydrase-isomerase"/>
    <property type="match status" value="1"/>
</dbReference>
<evidence type="ECO:0000256" key="2">
    <source>
        <dbReference type="ARBA" id="ARBA00022801"/>
    </source>
</evidence>